<organism evidence="1 2">
    <name type="scientific">Rhodococcus pyridinivorans AK37</name>
    <dbReference type="NCBI Taxonomy" id="1114960"/>
    <lineage>
        <taxon>Bacteria</taxon>
        <taxon>Bacillati</taxon>
        <taxon>Actinomycetota</taxon>
        <taxon>Actinomycetes</taxon>
        <taxon>Mycobacteriales</taxon>
        <taxon>Nocardiaceae</taxon>
        <taxon>Rhodococcus</taxon>
    </lineage>
</organism>
<sequence length="444" mass="49135">MVSVAEVEQARAAVFVEVVTRSVSEELQDPSHWLDMLAELKKAMPGLPALSLDTVVWEQSLSSRGRGVRGRGKPPLVKRHTVRDGFADGKPVARVAQALAKRHGVDDLTPWPVKAVVNAKLLTVPTETVTPSMLTASSMPQLVEALTRRAQNELKVLAPALLLEKQSRTYLESDGTRIGKLLADACRSYGVTGPGPHMTLLARNWSMLYWLQAVAAAGHVFVEGSHDLFFADGIAAQKILHDDMPCDEWDGTLPSPSGVLLAVTDPEIDKHSGVLLAWRDAGTYVDVVRIAVNSLRKRLQHPNVNNSLWSVVRLDRATRVTDSYGTTTGVDELSRLIRLLAAAPPAPGTRHTQRHDGPSRPHSAVVVRYTAKPVTGEDSGPHTARNLDPLKWRVRGHYRRQWYPSLGKHKTIWISEHYSERGRDGELVERPVVTKLSQPQRFRY</sequence>
<dbReference type="AlphaFoldDB" id="H0JU94"/>
<name>H0JU94_9NOCA</name>
<comment type="caution">
    <text evidence="1">The sequence shown here is derived from an EMBL/GenBank/DDBJ whole genome shotgun (WGS) entry which is preliminary data.</text>
</comment>
<reference evidence="1 2" key="1">
    <citation type="submission" date="2011-12" db="EMBL/GenBank/DDBJ databases">
        <authorList>
            <person name="Kriszt B."/>
            <person name="Tancsics A."/>
            <person name="Cserhati M."/>
            <person name="Toth A."/>
            <person name="Nagy I."/>
            <person name="Horvath B."/>
            <person name="Tamura T."/>
            <person name="Kukolya J."/>
            <person name="Szoboszlay S."/>
        </authorList>
    </citation>
    <scope>NUCLEOTIDE SEQUENCE [LARGE SCALE GENOMIC DNA]</scope>
    <source>
        <strain evidence="1 2">AK37</strain>
    </source>
</reference>
<gene>
    <name evidence="1" type="ORF">AK37_16330</name>
</gene>
<dbReference type="Proteomes" id="UP000005064">
    <property type="component" value="Unassembled WGS sequence"/>
</dbReference>
<evidence type="ECO:0000313" key="2">
    <source>
        <dbReference type="Proteomes" id="UP000005064"/>
    </source>
</evidence>
<evidence type="ECO:0000313" key="1">
    <source>
        <dbReference type="EMBL" id="EHK82289.1"/>
    </source>
</evidence>
<accession>H0JU94</accession>
<dbReference type="EMBL" id="AHBW01000048">
    <property type="protein sequence ID" value="EHK82289.1"/>
    <property type="molecule type" value="Genomic_DNA"/>
</dbReference>
<protein>
    <submittedName>
        <fullName evidence="1">Uncharacterized protein</fullName>
    </submittedName>
</protein>
<proteinExistence type="predicted"/>